<keyword evidence="5" id="KW-1185">Reference proteome</keyword>
<dbReference type="OrthoDB" id="288590at2759"/>
<feature type="domain" description="Fe2OG dioxygenase" evidence="3">
    <location>
        <begin position="187"/>
        <end position="303"/>
    </location>
</feature>
<dbReference type="InterPro" id="IPR027443">
    <property type="entry name" value="IPNS-like_sf"/>
</dbReference>
<dbReference type="GO" id="GO:0044283">
    <property type="term" value="P:small molecule biosynthetic process"/>
    <property type="evidence" value="ECO:0007669"/>
    <property type="project" value="UniProtKB-ARBA"/>
</dbReference>
<comment type="similarity">
    <text evidence="1 2">Belongs to the iron/ascorbate-dependent oxidoreductase family.</text>
</comment>
<dbReference type="Proteomes" id="UP000799538">
    <property type="component" value="Unassembled WGS sequence"/>
</dbReference>
<dbReference type="InterPro" id="IPR050231">
    <property type="entry name" value="Iron_ascorbate_oxido_reductase"/>
</dbReference>
<evidence type="ECO:0000313" key="5">
    <source>
        <dbReference type="Proteomes" id="UP000799538"/>
    </source>
</evidence>
<dbReference type="GO" id="GO:0046872">
    <property type="term" value="F:metal ion binding"/>
    <property type="evidence" value="ECO:0007669"/>
    <property type="project" value="UniProtKB-KW"/>
</dbReference>
<dbReference type="AlphaFoldDB" id="A0A6A6GLH7"/>
<evidence type="ECO:0000256" key="2">
    <source>
        <dbReference type="RuleBase" id="RU003682"/>
    </source>
</evidence>
<dbReference type="InterPro" id="IPR026992">
    <property type="entry name" value="DIOX_N"/>
</dbReference>
<sequence length="341" mass="37682">MDVEPCRNRSAIAVLPCLDCSIFDNDSASVRGEFAASLRASLERFGFVKLVGHGISDHLVGELFEWADKLFRMPVAHKEQIAHQPGPNPQRGWSGVGSENAAKLYAALQGLDDQIGKADSREHFDQGCRDDVVFPNRWPEDAHLPGFRPFAESAYLALHKVRNLILKALELAYSLPTGSFTDRCMDSADELRFNHYPAMNVAEMDKGHVSRIWPHTDLGVITCLFQDDVGGLEIEDRASIGSFLPVVRGSAEEMIVSVSETLERWTNGKLKAGVHQVTIPAYLKGTVTGWVPARMSVPYFVKADRNASAGPLPEFLAGGEAPRFDEMTALEYHMHRVATAY</sequence>
<dbReference type="InterPro" id="IPR044861">
    <property type="entry name" value="IPNS-like_FE2OG_OXY"/>
</dbReference>
<evidence type="ECO:0000259" key="3">
    <source>
        <dbReference type="PROSITE" id="PS51471"/>
    </source>
</evidence>
<dbReference type="GO" id="GO:0016491">
    <property type="term" value="F:oxidoreductase activity"/>
    <property type="evidence" value="ECO:0007669"/>
    <property type="project" value="UniProtKB-KW"/>
</dbReference>
<name>A0A6A6GLH7_9PEZI</name>
<dbReference type="InterPro" id="IPR005123">
    <property type="entry name" value="Oxoglu/Fe-dep_dioxygenase_dom"/>
</dbReference>
<evidence type="ECO:0000313" key="4">
    <source>
        <dbReference type="EMBL" id="KAF2226213.1"/>
    </source>
</evidence>
<gene>
    <name evidence="4" type="ORF">BDZ85DRAFT_214102</name>
</gene>
<dbReference type="PROSITE" id="PS51471">
    <property type="entry name" value="FE2OG_OXY"/>
    <property type="match status" value="1"/>
</dbReference>
<dbReference type="EMBL" id="ML992503">
    <property type="protein sequence ID" value="KAF2226213.1"/>
    <property type="molecule type" value="Genomic_DNA"/>
</dbReference>
<evidence type="ECO:0000256" key="1">
    <source>
        <dbReference type="ARBA" id="ARBA00008056"/>
    </source>
</evidence>
<keyword evidence="2" id="KW-0560">Oxidoreductase</keyword>
<protein>
    <submittedName>
        <fullName evidence="4">Oxidoreductase</fullName>
    </submittedName>
</protein>
<reference evidence="5" key="1">
    <citation type="journal article" date="2020" name="Stud. Mycol.">
        <title>101 Dothideomycetes genomes: A test case for predicting lifestyles and emergence of pathogens.</title>
        <authorList>
            <person name="Haridas S."/>
            <person name="Albert R."/>
            <person name="Binder M."/>
            <person name="Bloem J."/>
            <person name="LaButti K."/>
            <person name="Salamov A."/>
            <person name="Andreopoulos B."/>
            <person name="Baker S."/>
            <person name="Barry K."/>
            <person name="Bills G."/>
            <person name="Bluhm B."/>
            <person name="Cannon C."/>
            <person name="Castanera R."/>
            <person name="Culley D."/>
            <person name="Daum C."/>
            <person name="Ezra D."/>
            <person name="Gonzalez J."/>
            <person name="Henrissat B."/>
            <person name="Kuo A."/>
            <person name="Liang C."/>
            <person name="Lipzen A."/>
            <person name="Lutzoni F."/>
            <person name="Magnuson J."/>
            <person name="Mondo S."/>
            <person name="Nolan M."/>
            <person name="Ohm R."/>
            <person name="Pangilinan J."/>
            <person name="Park H.-J."/>
            <person name="Ramirez L."/>
            <person name="Alfaro M."/>
            <person name="Sun H."/>
            <person name="Tritt A."/>
            <person name="Yoshinaga Y."/>
            <person name="Zwiers L.-H."/>
            <person name="Turgeon B."/>
            <person name="Goodwin S."/>
            <person name="Spatafora J."/>
            <person name="Crous P."/>
            <person name="Grigoriev I."/>
        </authorList>
    </citation>
    <scope>NUCLEOTIDE SEQUENCE [LARGE SCALE GENOMIC DNA]</scope>
    <source>
        <strain evidence="5">CECT 20119</strain>
    </source>
</reference>
<accession>A0A6A6GLH7</accession>
<dbReference type="Pfam" id="PF14226">
    <property type="entry name" value="DIOX_N"/>
    <property type="match status" value="1"/>
</dbReference>
<dbReference type="Pfam" id="PF03171">
    <property type="entry name" value="2OG-FeII_Oxy"/>
    <property type="match status" value="1"/>
</dbReference>
<keyword evidence="2" id="KW-0408">Iron</keyword>
<organism evidence="4 5">
    <name type="scientific">Elsinoe ampelina</name>
    <dbReference type="NCBI Taxonomy" id="302913"/>
    <lineage>
        <taxon>Eukaryota</taxon>
        <taxon>Fungi</taxon>
        <taxon>Dikarya</taxon>
        <taxon>Ascomycota</taxon>
        <taxon>Pezizomycotina</taxon>
        <taxon>Dothideomycetes</taxon>
        <taxon>Dothideomycetidae</taxon>
        <taxon>Myriangiales</taxon>
        <taxon>Elsinoaceae</taxon>
        <taxon>Elsinoe</taxon>
    </lineage>
</organism>
<dbReference type="PRINTS" id="PR00682">
    <property type="entry name" value="IPNSYNTHASE"/>
</dbReference>
<dbReference type="PANTHER" id="PTHR47990">
    <property type="entry name" value="2-OXOGLUTARATE (2OG) AND FE(II)-DEPENDENT OXYGENASE SUPERFAMILY PROTEIN-RELATED"/>
    <property type="match status" value="1"/>
</dbReference>
<dbReference type="Gene3D" id="2.60.120.330">
    <property type="entry name" value="B-lactam Antibiotic, Isopenicillin N Synthase, Chain"/>
    <property type="match status" value="1"/>
</dbReference>
<keyword evidence="2" id="KW-0479">Metal-binding</keyword>
<proteinExistence type="inferred from homology"/>
<dbReference type="SUPFAM" id="SSF51197">
    <property type="entry name" value="Clavaminate synthase-like"/>
    <property type="match status" value="1"/>
</dbReference>